<evidence type="ECO:0000256" key="3">
    <source>
        <dbReference type="ARBA" id="ARBA00022692"/>
    </source>
</evidence>
<dbReference type="InterPro" id="IPR020846">
    <property type="entry name" value="MFS_dom"/>
</dbReference>
<keyword evidence="3 6" id="KW-0812">Transmembrane</keyword>
<organism evidence="8 9">
    <name type="scientific">Amycolatopsis deserti</name>
    <dbReference type="NCBI Taxonomy" id="185696"/>
    <lineage>
        <taxon>Bacteria</taxon>
        <taxon>Bacillati</taxon>
        <taxon>Actinomycetota</taxon>
        <taxon>Actinomycetes</taxon>
        <taxon>Pseudonocardiales</taxon>
        <taxon>Pseudonocardiaceae</taxon>
        <taxon>Amycolatopsis</taxon>
    </lineage>
</organism>
<feature type="domain" description="Major facilitator superfamily (MFS) profile" evidence="7">
    <location>
        <begin position="26"/>
        <end position="431"/>
    </location>
</feature>
<feature type="transmembrane region" description="Helical" evidence="6">
    <location>
        <begin position="117"/>
        <end position="138"/>
    </location>
</feature>
<feature type="transmembrane region" description="Helical" evidence="6">
    <location>
        <begin position="184"/>
        <end position="206"/>
    </location>
</feature>
<evidence type="ECO:0000256" key="6">
    <source>
        <dbReference type="SAM" id="Phobius"/>
    </source>
</evidence>
<dbReference type="Gene3D" id="1.20.1250.20">
    <property type="entry name" value="MFS general substrate transporter like domains"/>
    <property type="match status" value="2"/>
</dbReference>
<keyword evidence="2" id="KW-0813">Transport</keyword>
<evidence type="ECO:0000256" key="2">
    <source>
        <dbReference type="ARBA" id="ARBA00022448"/>
    </source>
</evidence>
<dbReference type="PANTHER" id="PTHR43791:SF36">
    <property type="entry name" value="TRANSPORTER, PUTATIVE (AFU_ORTHOLOGUE AFUA_6G08340)-RELATED"/>
    <property type="match status" value="1"/>
</dbReference>
<evidence type="ECO:0000256" key="4">
    <source>
        <dbReference type="ARBA" id="ARBA00022989"/>
    </source>
</evidence>
<dbReference type="Proteomes" id="UP000605897">
    <property type="component" value="Unassembled WGS sequence"/>
</dbReference>
<dbReference type="InterPro" id="IPR036259">
    <property type="entry name" value="MFS_trans_sf"/>
</dbReference>
<evidence type="ECO:0000313" key="9">
    <source>
        <dbReference type="Proteomes" id="UP000605897"/>
    </source>
</evidence>
<evidence type="ECO:0000259" key="7">
    <source>
        <dbReference type="PROSITE" id="PS50850"/>
    </source>
</evidence>
<comment type="subcellular location">
    <subcellularLocation>
        <location evidence="1">Cell membrane</location>
        <topology evidence="1">Multi-pass membrane protein</topology>
    </subcellularLocation>
</comment>
<feature type="transmembrane region" description="Helical" evidence="6">
    <location>
        <begin position="150"/>
        <end position="172"/>
    </location>
</feature>
<reference evidence="9" key="1">
    <citation type="journal article" date="2019" name="Int. J. Syst. Evol. Microbiol.">
        <title>The Global Catalogue of Microorganisms (GCM) 10K type strain sequencing project: providing services to taxonomists for standard genome sequencing and annotation.</title>
        <authorList>
            <consortium name="The Broad Institute Genomics Platform"/>
            <consortium name="The Broad Institute Genome Sequencing Center for Infectious Disease"/>
            <person name="Wu L."/>
            <person name="Ma J."/>
        </authorList>
    </citation>
    <scope>NUCLEOTIDE SEQUENCE [LARGE SCALE GENOMIC DNA]</scope>
    <source>
        <strain evidence="9">CGMCC 4.7677</strain>
    </source>
</reference>
<proteinExistence type="predicted"/>
<feature type="transmembrane region" description="Helical" evidence="6">
    <location>
        <begin position="92"/>
        <end position="111"/>
    </location>
</feature>
<keyword evidence="4 6" id="KW-1133">Transmembrane helix</keyword>
<sequence>MSPATPTTPDSNAVPRITLRKITLRLLPFLGLLYVIAYIDRSNVGFAKLTLQSELGLSATVYTLGQVFFFVAYALLEVPSNLALHRYGANRWIARIMLTWGLVTVATALVSTTWQFYLARFALGAAEAGFFPGVIYYLTRWFPESHRSKAIGLFMLAGPVSFIIGNPAMGALNDLHGVLGLEGWQWIFVATGVPAVLLTPIVLWVLPKSPETAKWLSDDERTWLTGELRREAEAAGAQPHSPWAVLKDSRVLAMALFFLCFPLATYGLAFWLPTIVKGFGGLSGFGVGAVSAIPYVCVAIGLLVVPRLANRREAPFGWLALMLGFSIAGFLVAATASAPWLQMIGLCVASIGGYAAQPVMWGLVPKFLAGATAAAGIAAINGIGNLGGGFGPMGIAAIVDATGSAATGLYFLIAVSVLGLAGTYGLRRVLHRRAAAAQSPTPVTH</sequence>
<name>A0ABQ3JD59_9PSEU</name>
<feature type="transmembrane region" description="Helical" evidence="6">
    <location>
        <begin position="59"/>
        <end position="80"/>
    </location>
</feature>
<gene>
    <name evidence="8" type="ORF">GCM10017786_52500</name>
</gene>
<dbReference type="SUPFAM" id="SSF103473">
    <property type="entry name" value="MFS general substrate transporter"/>
    <property type="match status" value="1"/>
</dbReference>
<accession>A0ABQ3JD59</accession>
<evidence type="ECO:0000256" key="5">
    <source>
        <dbReference type="ARBA" id="ARBA00023136"/>
    </source>
</evidence>
<evidence type="ECO:0000313" key="8">
    <source>
        <dbReference type="EMBL" id="GHF12080.1"/>
    </source>
</evidence>
<dbReference type="PANTHER" id="PTHR43791">
    <property type="entry name" value="PERMEASE-RELATED"/>
    <property type="match status" value="1"/>
</dbReference>
<dbReference type="PROSITE" id="PS50850">
    <property type="entry name" value="MFS"/>
    <property type="match status" value="1"/>
</dbReference>
<feature type="transmembrane region" description="Helical" evidence="6">
    <location>
        <begin position="284"/>
        <end position="304"/>
    </location>
</feature>
<keyword evidence="5 6" id="KW-0472">Membrane</keyword>
<comment type="caution">
    <text evidence="8">The sequence shown here is derived from an EMBL/GenBank/DDBJ whole genome shotgun (WGS) entry which is preliminary data.</text>
</comment>
<feature type="transmembrane region" description="Helical" evidence="6">
    <location>
        <begin position="408"/>
        <end position="426"/>
    </location>
</feature>
<feature type="transmembrane region" description="Helical" evidence="6">
    <location>
        <begin position="340"/>
        <end position="356"/>
    </location>
</feature>
<dbReference type="EMBL" id="BNAU01000006">
    <property type="protein sequence ID" value="GHF12080.1"/>
    <property type="molecule type" value="Genomic_DNA"/>
</dbReference>
<dbReference type="RefSeq" id="WP_229874704.1">
    <property type="nucleotide sequence ID" value="NZ_BNAU01000006.1"/>
</dbReference>
<dbReference type="CDD" id="cd17319">
    <property type="entry name" value="MFS_ExuT_GudP_like"/>
    <property type="match status" value="1"/>
</dbReference>
<evidence type="ECO:0000256" key="1">
    <source>
        <dbReference type="ARBA" id="ARBA00004651"/>
    </source>
</evidence>
<dbReference type="Pfam" id="PF07690">
    <property type="entry name" value="MFS_1"/>
    <property type="match status" value="1"/>
</dbReference>
<keyword evidence="9" id="KW-1185">Reference proteome</keyword>
<protein>
    <submittedName>
        <fullName evidence="8">MFS transporter</fullName>
    </submittedName>
</protein>
<feature type="transmembrane region" description="Helical" evidence="6">
    <location>
        <begin position="251"/>
        <end position="272"/>
    </location>
</feature>
<feature type="transmembrane region" description="Helical" evidence="6">
    <location>
        <begin position="368"/>
        <end position="388"/>
    </location>
</feature>
<feature type="transmembrane region" description="Helical" evidence="6">
    <location>
        <begin position="22"/>
        <end position="39"/>
    </location>
</feature>
<dbReference type="InterPro" id="IPR011701">
    <property type="entry name" value="MFS"/>
</dbReference>
<feature type="transmembrane region" description="Helical" evidence="6">
    <location>
        <begin position="316"/>
        <end position="334"/>
    </location>
</feature>